<reference evidence="1 2" key="1">
    <citation type="submission" date="2017-11" db="EMBL/GenBank/DDBJ databases">
        <title>De novo assembly and phasing of dikaryotic genomes from two isolates of Puccinia coronata f. sp. avenae, the causal agent of oat crown rust.</title>
        <authorList>
            <person name="Miller M.E."/>
            <person name="Zhang Y."/>
            <person name="Omidvar V."/>
            <person name="Sperschneider J."/>
            <person name="Schwessinger B."/>
            <person name="Raley C."/>
            <person name="Palmer J.M."/>
            <person name="Garnica D."/>
            <person name="Upadhyaya N."/>
            <person name="Rathjen J."/>
            <person name="Taylor J.M."/>
            <person name="Park R.F."/>
            <person name="Dodds P.N."/>
            <person name="Hirsch C.D."/>
            <person name="Kianian S.F."/>
            <person name="Figueroa M."/>
        </authorList>
    </citation>
    <scope>NUCLEOTIDE SEQUENCE [LARGE SCALE GENOMIC DNA]</scope>
    <source>
        <strain evidence="1">12NC29</strain>
    </source>
</reference>
<dbReference type="PANTHER" id="PTHR12941">
    <property type="entry name" value="ER MEMBRANE PROTEIN COMPLEX"/>
    <property type="match status" value="1"/>
</dbReference>
<keyword evidence="2" id="KW-1185">Reference proteome</keyword>
<dbReference type="GO" id="GO:0072546">
    <property type="term" value="C:EMC complex"/>
    <property type="evidence" value="ECO:0007669"/>
    <property type="project" value="InterPro"/>
</dbReference>
<evidence type="ECO:0000313" key="1">
    <source>
        <dbReference type="EMBL" id="PLW53947.1"/>
    </source>
</evidence>
<evidence type="ECO:0000313" key="2">
    <source>
        <dbReference type="Proteomes" id="UP000235388"/>
    </source>
</evidence>
<organism evidence="1 2">
    <name type="scientific">Puccinia coronata f. sp. avenae</name>
    <dbReference type="NCBI Taxonomy" id="200324"/>
    <lineage>
        <taxon>Eukaryota</taxon>
        <taxon>Fungi</taxon>
        <taxon>Dikarya</taxon>
        <taxon>Basidiomycota</taxon>
        <taxon>Pucciniomycotina</taxon>
        <taxon>Pucciniomycetes</taxon>
        <taxon>Pucciniales</taxon>
        <taxon>Pucciniaceae</taxon>
        <taxon>Puccinia</taxon>
    </lineage>
</organism>
<sequence>MDEFEMSSKGEMTANPCGSIRANCNYIGSEMAKKHTIESLATLKILRHLVKYPHSTVIGLLVGTTDGDALVISDAIPLAHHWLDLSPMLEVGLALAKIHVQSKNLKLLGTYVAHSRIDLTVLDVVSQRLNDSLQFDSSIALVVDNQKLDSTENPLIPYTRLKANEWKKLEATDFQTNLPKDWVHCEGSIGDFDDHLEDLGVDWLVNPTIRNKHHAGSSLLMNEITFK</sequence>
<dbReference type="PANTHER" id="PTHR12941:SF10">
    <property type="entry name" value="ER MEMBRANE PROTEIN COMPLEX SUBUNIT 8_9 HOMOLOG"/>
    <property type="match status" value="1"/>
</dbReference>
<proteinExistence type="predicted"/>
<dbReference type="Pfam" id="PF03665">
    <property type="entry name" value="UPF0172"/>
    <property type="match status" value="1"/>
</dbReference>
<gene>
    <name evidence="1" type="ORF">PCANC_03751</name>
</gene>
<evidence type="ECO:0008006" key="3">
    <source>
        <dbReference type="Google" id="ProtNLM"/>
    </source>
</evidence>
<dbReference type="Gene3D" id="3.40.140.10">
    <property type="entry name" value="Cytidine Deaminase, domain 2"/>
    <property type="match status" value="1"/>
</dbReference>
<dbReference type="Proteomes" id="UP000235388">
    <property type="component" value="Unassembled WGS sequence"/>
</dbReference>
<dbReference type="EMBL" id="PGCJ01000054">
    <property type="protein sequence ID" value="PLW53947.1"/>
    <property type="molecule type" value="Genomic_DNA"/>
</dbReference>
<accession>A0A2N5VVB7</accession>
<dbReference type="STRING" id="200324.A0A2N5VVB7"/>
<dbReference type="AlphaFoldDB" id="A0A2N5VVB7"/>
<name>A0A2N5VVB7_9BASI</name>
<comment type="caution">
    <text evidence="1">The sequence shown here is derived from an EMBL/GenBank/DDBJ whole genome shotgun (WGS) entry which is preliminary data.</text>
</comment>
<protein>
    <recommendedName>
        <fullName evidence="3">MPN domain-containing protein</fullName>
    </recommendedName>
</protein>
<dbReference type="OrthoDB" id="194468at2759"/>
<dbReference type="InterPro" id="IPR005366">
    <property type="entry name" value="EMC8/9"/>
</dbReference>
<dbReference type="CDD" id="cd08060">
    <property type="entry name" value="MPN_UPF0172"/>
    <property type="match status" value="1"/>
</dbReference>